<dbReference type="Gene3D" id="3.50.50.60">
    <property type="entry name" value="FAD/NAD(P)-binding domain"/>
    <property type="match status" value="1"/>
</dbReference>
<comment type="caution">
    <text evidence="1">The sequence shown here is derived from an EMBL/GenBank/DDBJ whole genome shotgun (WGS) entry which is preliminary data.</text>
</comment>
<reference evidence="1 2" key="1">
    <citation type="submission" date="2024-07" db="EMBL/GenBank/DDBJ databases">
        <title>Section-level genome sequencing and comparative genomics of Aspergillus sections Usti and Cavernicolus.</title>
        <authorList>
            <consortium name="Lawrence Berkeley National Laboratory"/>
            <person name="Nybo J.L."/>
            <person name="Vesth T.C."/>
            <person name="Theobald S."/>
            <person name="Frisvad J.C."/>
            <person name="Larsen T.O."/>
            <person name="Kjaerboelling I."/>
            <person name="Rothschild-Mancinelli K."/>
            <person name="Lyhne E.K."/>
            <person name="Kogle M.E."/>
            <person name="Barry K."/>
            <person name="Clum A."/>
            <person name="Na H."/>
            <person name="Ledsgaard L."/>
            <person name="Lin J."/>
            <person name="Lipzen A."/>
            <person name="Kuo A."/>
            <person name="Riley R."/>
            <person name="Mondo S."/>
            <person name="Labutti K."/>
            <person name="Haridas S."/>
            <person name="Pangalinan J."/>
            <person name="Salamov A.A."/>
            <person name="Simmons B.A."/>
            <person name="Magnuson J.K."/>
            <person name="Chen J."/>
            <person name="Drula E."/>
            <person name="Henrissat B."/>
            <person name="Wiebenga A."/>
            <person name="Lubbers R.J."/>
            <person name="Gomes A.C."/>
            <person name="Makela M.R."/>
            <person name="Stajich J."/>
            <person name="Grigoriev I.V."/>
            <person name="Mortensen U.H."/>
            <person name="De Vries R.P."/>
            <person name="Baker S.E."/>
            <person name="Andersen M.R."/>
        </authorList>
    </citation>
    <scope>NUCLEOTIDE SEQUENCE [LARGE SCALE GENOMIC DNA]</scope>
    <source>
        <strain evidence="1 2">CBS 588.65</strain>
    </source>
</reference>
<dbReference type="EMBL" id="JBFXLT010000063">
    <property type="protein sequence ID" value="KAL2811053.1"/>
    <property type="molecule type" value="Genomic_DNA"/>
</dbReference>
<dbReference type="Proteomes" id="UP001610334">
    <property type="component" value="Unassembled WGS sequence"/>
</dbReference>
<evidence type="ECO:0000313" key="1">
    <source>
        <dbReference type="EMBL" id="KAL2811053.1"/>
    </source>
</evidence>
<accession>A0ABR4H6E9</accession>
<name>A0ABR4H6E9_9EURO</name>
<evidence type="ECO:0000313" key="2">
    <source>
        <dbReference type="Proteomes" id="UP001610334"/>
    </source>
</evidence>
<organism evidence="1 2">
    <name type="scientific">Aspergillus granulosus</name>
    <dbReference type="NCBI Taxonomy" id="176169"/>
    <lineage>
        <taxon>Eukaryota</taxon>
        <taxon>Fungi</taxon>
        <taxon>Dikarya</taxon>
        <taxon>Ascomycota</taxon>
        <taxon>Pezizomycotina</taxon>
        <taxon>Eurotiomycetes</taxon>
        <taxon>Eurotiomycetidae</taxon>
        <taxon>Eurotiales</taxon>
        <taxon>Aspergillaceae</taxon>
        <taxon>Aspergillus</taxon>
        <taxon>Aspergillus subgen. Nidulantes</taxon>
    </lineage>
</organism>
<dbReference type="InterPro" id="IPR036188">
    <property type="entry name" value="FAD/NAD-bd_sf"/>
</dbReference>
<keyword evidence="2" id="KW-1185">Reference proteome</keyword>
<protein>
    <submittedName>
        <fullName evidence="1">Uncharacterized protein</fullName>
    </submittedName>
</protein>
<proteinExistence type="predicted"/>
<sequence length="83" mass="9248">MESRGGLRVEFGMLPTKLELDGSLVEDAYSITVHLHHLSEAEATPKQSGTAVNGSATQDDLFRSSLLPMIWKSLYRPARWMQS</sequence>
<gene>
    <name evidence="1" type="ORF">BJX63DRAFT_400328</name>
</gene>